<proteinExistence type="inferred from homology"/>
<dbReference type="PROSITE" id="PS00786">
    <property type="entry name" value="5_NUCLEOTIDASE_2"/>
    <property type="match status" value="1"/>
</dbReference>
<dbReference type="EMBL" id="JBHLXE010000002">
    <property type="protein sequence ID" value="MFC0178517.1"/>
    <property type="molecule type" value="Genomic_DNA"/>
</dbReference>
<keyword evidence="4 5" id="KW-0547">Nucleotide-binding</keyword>
<dbReference type="GO" id="GO:0008768">
    <property type="term" value="F:UDP-sugar diphosphatase activity"/>
    <property type="evidence" value="ECO:0007669"/>
    <property type="project" value="UniProtKB-EC"/>
</dbReference>
<evidence type="ECO:0000256" key="3">
    <source>
        <dbReference type="ARBA" id="ARBA00022729"/>
    </source>
</evidence>
<dbReference type="EC" id="3.1.3.5" evidence="8"/>
<evidence type="ECO:0000313" key="8">
    <source>
        <dbReference type="EMBL" id="MFC0178517.1"/>
    </source>
</evidence>
<gene>
    <name evidence="8" type="primary">ushA</name>
    <name evidence="8" type="ORF">ACFFIT_00085</name>
</gene>
<feature type="domain" description="Calcineurin-like phosphoesterase" evidence="6">
    <location>
        <begin position="38"/>
        <end position="257"/>
    </location>
</feature>
<comment type="similarity">
    <text evidence="1 5">Belongs to the 5'-nucleotidase family.</text>
</comment>
<dbReference type="RefSeq" id="WP_385875261.1">
    <property type="nucleotide sequence ID" value="NZ_JBHLXE010000002.1"/>
</dbReference>
<keyword evidence="2" id="KW-0479">Metal-binding</keyword>
<dbReference type="Gene3D" id="3.60.21.10">
    <property type="match status" value="1"/>
</dbReference>
<dbReference type="InterPro" id="IPR004843">
    <property type="entry name" value="Calcineurin-like_PHP"/>
</dbReference>
<dbReference type="PANTHER" id="PTHR11575">
    <property type="entry name" value="5'-NUCLEOTIDASE-RELATED"/>
    <property type="match status" value="1"/>
</dbReference>
<dbReference type="PRINTS" id="PR01607">
    <property type="entry name" value="APYRASEFAMLY"/>
</dbReference>
<dbReference type="InterPro" id="IPR006146">
    <property type="entry name" value="5'-Nucleotdase_CS"/>
</dbReference>
<keyword evidence="3 5" id="KW-0732">Signal</keyword>
<dbReference type="Proteomes" id="UP001589758">
    <property type="component" value="Unassembled WGS sequence"/>
</dbReference>
<evidence type="ECO:0000313" key="9">
    <source>
        <dbReference type="Proteomes" id="UP001589758"/>
    </source>
</evidence>
<dbReference type="PANTHER" id="PTHR11575:SF46">
    <property type="entry name" value="PROTEIN USHA"/>
    <property type="match status" value="1"/>
</dbReference>
<evidence type="ECO:0000256" key="4">
    <source>
        <dbReference type="ARBA" id="ARBA00022741"/>
    </source>
</evidence>
<dbReference type="InterPro" id="IPR006179">
    <property type="entry name" value="5_nucleotidase/apyrase"/>
</dbReference>
<sequence length="553" mass="60707">MTKLKKRKLITTLAVSLGVSLLPHAVLAYEKDKTYHFTIIHTNDHHGSAWANDKGEMGLAARMTVINSIKKEIEAKGGSVLILDAGDINTGVPESDLLMAEPDIKGMNLIGYEAMTIGNHEFDNPKEVLDKQQSWAEFPFLSANIYDKKSGDRVFKPFEIFDKQGLKIAVVGLTTEDTAKVGNPLIVGDYEFKKPVEEAPKVLKELESYTPDITIALSHQGYYENGNFGSNAPGDVTMARTLESGSFDFIIGGHSHDAVCMLSENKLNMTYNPTDECQPDFQNGSWIMQTLDLGKYVGRADISFLNGNITLDKYELIPVNLTEKVKNEAGDTSYVVVGETVKPAKEMVELLTPYYEKGQEKLAVKVGEVDNRLEGERDKVRFGQTNLGQLLLNSLTERTNADVAVLGGGGIRASIDAGNITYKDILKVQPFGNTVVYIDFTGKELKEYLAVAASKKTDSGAYAHFSNVSFKINPEGTLSDVTVKGEPLDETKLYRLATLNFISSGGDGYPVISDKSGFVDTGFVDAEVLKAYVEKHSPLKASELEPKFMHQPL</sequence>
<dbReference type="InterPro" id="IPR008334">
    <property type="entry name" value="5'-Nucleotdase_C"/>
</dbReference>
<accession>A0ABV6C6D3</accession>
<feature type="signal peptide" evidence="5">
    <location>
        <begin position="1"/>
        <end position="28"/>
    </location>
</feature>
<dbReference type="SUPFAM" id="SSF55816">
    <property type="entry name" value="5'-nucleotidase (syn. UDP-sugar hydrolase), C-terminal domain"/>
    <property type="match status" value="1"/>
</dbReference>
<evidence type="ECO:0000259" key="7">
    <source>
        <dbReference type="Pfam" id="PF02872"/>
    </source>
</evidence>
<evidence type="ECO:0000256" key="1">
    <source>
        <dbReference type="ARBA" id="ARBA00006654"/>
    </source>
</evidence>
<name>A0ABV6C6D3_9GAMM</name>
<dbReference type="InterPro" id="IPR029052">
    <property type="entry name" value="Metallo-depent_PP-like"/>
</dbReference>
<evidence type="ECO:0000256" key="5">
    <source>
        <dbReference type="RuleBase" id="RU362119"/>
    </source>
</evidence>
<dbReference type="Pfam" id="PF02872">
    <property type="entry name" value="5_nucleotid_C"/>
    <property type="match status" value="1"/>
</dbReference>
<reference evidence="8 9" key="1">
    <citation type="submission" date="2024-09" db="EMBL/GenBank/DDBJ databases">
        <authorList>
            <person name="Sun Q."/>
            <person name="Mori K."/>
        </authorList>
    </citation>
    <scope>NUCLEOTIDE SEQUENCE [LARGE SCALE GENOMIC DNA]</scope>
    <source>
        <strain evidence="8 9">CCM 8545</strain>
    </source>
</reference>
<keyword evidence="9" id="KW-1185">Reference proteome</keyword>
<organism evidence="8 9">
    <name type="scientific">Thorsellia kenyensis</name>
    <dbReference type="NCBI Taxonomy" id="1549888"/>
    <lineage>
        <taxon>Bacteria</taxon>
        <taxon>Pseudomonadati</taxon>
        <taxon>Pseudomonadota</taxon>
        <taxon>Gammaproteobacteria</taxon>
        <taxon>Enterobacterales</taxon>
        <taxon>Thorselliaceae</taxon>
        <taxon>Thorsellia</taxon>
    </lineage>
</organism>
<keyword evidence="5 8" id="KW-0378">Hydrolase</keyword>
<dbReference type="InterPro" id="IPR036907">
    <property type="entry name" value="5'-Nucleotdase_C_sf"/>
</dbReference>
<dbReference type="Pfam" id="PF00149">
    <property type="entry name" value="Metallophos"/>
    <property type="match status" value="1"/>
</dbReference>
<dbReference type="NCBIfam" id="NF007109">
    <property type="entry name" value="PRK09558.1"/>
    <property type="match status" value="1"/>
</dbReference>
<dbReference type="SUPFAM" id="SSF56300">
    <property type="entry name" value="Metallo-dependent phosphatases"/>
    <property type="match status" value="1"/>
</dbReference>
<evidence type="ECO:0000256" key="2">
    <source>
        <dbReference type="ARBA" id="ARBA00022723"/>
    </source>
</evidence>
<dbReference type="GO" id="GO:0008253">
    <property type="term" value="F:5'-nucleotidase activity"/>
    <property type="evidence" value="ECO:0007669"/>
    <property type="project" value="UniProtKB-EC"/>
</dbReference>
<feature type="domain" description="5'-Nucleotidase C-terminal" evidence="7">
    <location>
        <begin position="366"/>
        <end position="513"/>
    </location>
</feature>
<dbReference type="Gene3D" id="3.90.780.10">
    <property type="entry name" value="5'-Nucleotidase, C-terminal domain"/>
    <property type="match status" value="1"/>
</dbReference>
<dbReference type="EC" id="3.6.1.45" evidence="8"/>
<protein>
    <submittedName>
        <fullName evidence="8">Bifunctional UDP-sugar hydrolase/5'-nucleotidase UshA</fullName>
        <ecNumber evidence="8">3.1.3.5</ecNumber>
        <ecNumber evidence="8">3.6.1.45</ecNumber>
    </submittedName>
</protein>
<evidence type="ECO:0000259" key="6">
    <source>
        <dbReference type="Pfam" id="PF00149"/>
    </source>
</evidence>
<comment type="caution">
    <text evidence="8">The sequence shown here is derived from an EMBL/GenBank/DDBJ whole genome shotgun (WGS) entry which is preliminary data.</text>
</comment>
<feature type="chain" id="PRO_5044983643" evidence="5">
    <location>
        <begin position="29"/>
        <end position="553"/>
    </location>
</feature>